<dbReference type="Gene3D" id="2.30.38.10">
    <property type="entry name" value="Luciferase, Domain 3"/>
    <property type="match status" value="1"/>
</dbReference>
<dbReference type="AlphaFoldDB" id="A0A6B3N8Y4"/>
<feature type="compositionally biased region" description="Basic residues" evidence="4">
    <location>
        <begin position="1110"/>
        <end position="1124"/>
    </location>
</feature>
<dbReference type="SUPFAM" id="SSF52777">
    <property type="entry name" value="CoA-dependent acyltransferases"/>
    <property type="match status" value="2"/>
</dbReference>
<dbReference type="InterPro" id="IPR023213">
    <property type="entry name" value="CAT-like_dom_sf"/>
</dbReference>
<dbReference type="Gene3D" id="3.40.50.980">
    <property type="match status" value="2"/>
</dbReference>
<dbReference type="FunFam" id="3.30.300.30:FF:000010">
    <property type="entry name" value="Enterobactin synthetase component F"/>
    <property type="match status" value="1"/>
</dbReference>
<proteinExistence type="predicted"/>
<dbReference type="Gene3D" id="3.30.559.30">
    <property type="entry name" value="Nonribosomal peptide synthetase, condensation domain"/>
    <property type="match status" value="1"/>
</dbReference>
<dbReference type="InterPro" id="IPR020806">
    <property type="entry name" value="PKS_PP-bd"/>
</dbReference>
<dbReference type="SUPFAM" id="SSF47336">
    <property type="entry name" value="ACP-like"/>
    <property type="match status" value="1"/>
</dbReference>
<protein>
    <submittedName>
        <fullName evidence="6">Amino acid adenylation domain-containing protein</fullName>
    </submittedName>
</protein>
<dbReference type="PANTHER" id="PTHR45527:SF1">
    <property type="entry name" value="FATTY ACID SYNTHASE"/>
    <property type="match status" value="1"/>
</dbReference>
<dbReference type="SMART" id="SM00823">
    <property type="entry name" value="PKS_PP"/>
    <property type="match status" value="1"/>
</dbReference>
<dbReference type="Gene3D" id="3.30.559.10">
    <property type="entry name" value="Chloramphenicol acetyltransferase-like domain"/>
    <property type="match status" value="1"/>
</dbReference>
<dbReference type="FunFam" id="3.30.559.30:FF:000001">
    <property type="entry name" value="Non-ribosomal peptide synthetase"/>
    <property type="match status" value="1"/>
</dbReference>
<dbReference type="GO" id="GO:0031177">
    <property type="term" value="F:phosphopantetheine binding"/>
    <property type="evidence" value="ECO:0007669"/>
    <property type="project" value="InterPro"/>
</dbReference>
<dbReference type="GO" id="GO:0043041">
    <property type="term" value="P:amino acid activation for nonribosomal peptide biosynthetic process"/>
    <property type="evidence" value="ECO:0007669"/>
    <property type="project" value="TreeGrafter"/>
</dbReference>
<reference evidence="6" key="1">
    <citation type="submission" date="2019-11" db="EMBL/GenBank/DDBJ databases">
        <title>Genomic insights into an expanded diversity of filamentous marine cyanobacteria reveals the extraordinary biosynthetic potential of Moorea and Okeania.</title>
        <authorList>
            <person name="Ferreira Leao T."/>
            <person name="Wang M."/>
            <person name="Moss N."/>
            <person name="Da Silva R."/>
            <person name="Sanders J."/>
            <person name="Nurk S."/>
            <person name="Gurevich A."/>
            <person name="Humphrey G."/>
            <person name="Reher R."/>
            <person name="Zhu Q."/>
            <person name="Belda-Ferre P."/>
            <person name="Glukhov E."/>
            <person name="Rex R."/>
            <person name="Dorrestein P.C."/>
            <person name="Knight R."/>
            <person name="Pevzner P."/>
            <person name="Gerwick W.H."/>
            <person name="Gerwick L."/>
        </authorList>
    </citation>
    <scope>NUCLEOTIDE SEQUENCE</scope>
    <source>
        <strain evidence="6">SIO1C4</strain>
    </source>
</reference>
<dbReference type="InterPro" id="IPR010071">
    <property type="entry name" value="AA_adenyl_dom"/>
</dbReference>
<dbReference type="FunFam" id="3.40.50.980:FF:000001">
    <property type="entry name" value="Non-ribosomal peptide synthetase"/>
    <property type="match status" value="1"/>
</dbReference>
<dbReference type="SUPFAM" id="SSF56801">
    <property type="entry name" value="Acetyl-CoA synthetase-like"/>
    <property type="match status" value="1"/>
</dbReference>
<organism evidence="6">
    <name type="scientific">Symploca sp. SIO1C4</name>
    <dbReference type="NCBI Taxonomy" id="2607765"/>
    <lineage>
        <taxon>Bacteria</taxon>
        <taxon>Bacillati</taxon>
        <taxon>Cyanobacteriota</taxon>
        <taxon>Cyanophyceae</taxon>
        <taxon>Coleofasciculales</taxon>
        <taxon>Coleofasciculaceae</taxon>
        <taxon>Symploca</taxon>
    </lineage>
</organism>
<dbReference type="InterPro" id="IPR001242">
    <property type="entry name" value="Condensation_dom"/>
</dbReference>
<evidence type="ECO:0000256" key="3">
    <source>
        <dbReference type="ARBA" id="ARBA00022553"/>
    </source>
</evidence>
<dbReference type="CDD" id="cd19531">
    <property type="entry name" value="LCL_NRPS-like"/>
    <property type="match status" value="1"/>
</dbReference>
<dbReference type="InterPro" id="IPR009081">
    <property type="entry name" value="PP-bd_ACP"/>
</dbReference>
<sequence>MDLQKKEKIVARRSKLSPAQQMLLQKRLRSEIKSDSKLNIIPRRSSTSPAPLSFSQQRLWFLQQLEPSSAFYNEHGSIQLTGFLNVAALEQSINEIVRRHESLRTTFEMMEGQPVQIIAPNLSLTLPVIDLQDLPEAEQKTEVKLLETKQIQQPFDLIQGPLLRWMLLQLGKQKHILLFTVHHIVFDGWSVGVMFRELSDFYQAFSTGKPASLPELPIQYADFALWQQQDLHKEKLQSQLSYWKQQLANAPTMLQLSTDRPRPPVQSHRGAKQTFLLPKSLTVALQAIGKKAETTLFITLLSAFKILLYRYTGQEDIVVGSGIVNRNRAEIEGLIGCFVNSLVLRTDLSNNPTFEELLGRVRTVTMGAYAHKDLPFGKLVEELRQERDANYNPLFQVSFALQNNPKGKFELPGLTITFLEVERTKAVLDLRLDITETDEGLECFWEYSTDLFDAATIIRMSGHFQTLLEAIAVNPQQRISQLPILTEAEEQQLLSEWNQTQVPYPKDICIHQLFEAQVEKTPDAVAVVFEDQQLTYRELNQQANQLAHYLKKLGAKPEVLVGICVERSLEMIIGLLGILKAGGAFVPIDPAYTQEDLAYMLSDSQVSLLLTTKELGAKLPEHQANVVEIDTDWEIIHEESRENPLTDLNSENLAYVIYASESAEKPKGVLTIHKGLCNLVEAQISLFDVKPESRVLLFFSLSFDVSIGEIFTTFSSGATLYLGKPESFLSGSALMQLLREYAINHVSLLPSALRLLLHEELPSLRTIIVSGENCSSELVTFWSKDRKLFNVYGSTEATICTAVAECDHGSQKLGIGRPIANKQLYILDSNLQTVPIGIPGELYIGGIGLARGYLNCPELTSQKFIFNPFSDEPGARLYKTGDLCRYLPNGNIEYLGSIDHQVRIRGLRIELTEIEAALAKHPAIKEVVVIVREEDSDDKQLVAYLVQNQELNLTISELQNFLKEKLPIYMMPSVFVVLEALPLTLNGKVDKRTLPAPENCLQLKEAYVMPQTEAERLIATVWQEMLQLEKVGINDNFFSLGGYSLLLVKTQAKLNEIFSKEISVLELFQYTTIKSLAQYLNNKTDVEKNKKTTSRNIQNRASKQKEALKKQKQLLKQRGGKANG</sequence>
<comment type="cofactor">
    <cofactor evidence="1">
        <name>pantetheine 4'-phosphate</name>
        <dbReference type="ChEBI" id="CHEBI:47942"/>
    </cofactor>
</comment>
<evidence type="ECO:0000256" key="1">
    <source>
        <dbReference type="ARBA" id="ARBA00001957"/>
    </source>
</evidence>
<evidence type="ECO:0000313" key="6">
    <source>
        <dbReference type="EMBL" id="NER27072.1"/>
    </source>
</evidence>
<dbReference type="FunFam" id="3.40.50.12780:FF:000012">
    <property type="entry name" value="Non-ribosomal peptide synthetase"/>
    <property type="match status" value="1"/>
</dbReference>
<accession>A0A6B3N8Y4</accession>
<dbReference type="NCBIfam" id="TIGR01733">
    <property type="entry name" value="AA-adenyl-dom"/>
    <property type="match status" value="1"/>
</dbReference>
<dbReference type="FunFam" id="2.30.38.10:FF:000001">
    <property type="entry name" value="Non-ribosomal peptide synthetase PvdI"/>
    <property type="match status" value="1"/>
</dbReference>
<dbReference type="GO" id="GO:0003824">
    <property type="term" value="F:catalytic activity"/>
    <property type="evidence" value="ECO:0007669"/>
    <property type="project" value="InterPro"/>
</dbReference>
<evidence type="ECO:0000256" key="2">
    <source>
        <dbReference type="ARBA" id="ARBA00022450"/>
    </source>
</evidence>
<dbReference type="PANTHER" id="PTHR45527">
    <property type="entry name" value="NONRIBOSOMAL PEPTIDE SYNTHETASE"/>
    <property type="match status" value="1"/>
</dbReference>
<keyword evidence="2" id="KW-0596">Phosphopantetheine</keyword>
<dbReference type="InterPro" id="IPR045851">
    <property type="entry name" value="AMP-bd_C_sf"/>
</dbReference>
<feature type="domain" description="Carrier" evidence="5">
    <location>
        <begin position="1009"/>
        <end position="1084"/>
    </location>
</feature>
<dbReference type="Pfam" id="PF00501">
    <property type="entry name" value="AMP-binding"/>
    <property type="match status" value="1"/>
</dbReference>
<dbReference type="InterPro" id="IPR036736">
    <property type="entry name" value="ACP-like_sf"/>
</dbReference>
<feature type="region of interest" description="Disordered" evidence="4">
    <location>
        <begin position="1087"/>
        <end position="1124"/>
    </location>
</feature>
<dbReference type="InterPro" id="IPR000873">
    <property type="entry name" value="AMP-dep_synth/lig_dom"/>
</dbReference>
<dbReference type="Pfam" id="PF13193">
    <property type="entry name" value="AMP-binding_C"/>
    <property type="match status" value="1"/>
</dbReference>
<dbReference type="FunFam" id="3.30.559.10:FF:000012">
    <property type="entry name" value="Non-ribosomal peptide synthetase"/>
    <property type="match status" value="1"/>
</dbReference>
<dbReference type="GO" id="GO:0005829">
    <property type="term" value="C:cytosol"/>
    <property type="evidence" value="ECO:0007669"/>
    <property type="project" value="TreeGrafter"/>
</dbReference>
<evidence type="ECO:0000256" key="4">
    <source>
        <dbReference type="SAM" id="MobiDB-lite"/>
    </source>
</evidence>
<dbReference type="GO" id="GO:0008610">
    <property type="term" value="P:lipid biosynthetic process"/>
    <property type="evidence" value="ECO:0007669"/>
    <property type="project" value="UniProtKB-ARBA"/>
</dbReference>
<dbReference type="Pfam" id="PF00550">
    <property type="entry name" value="PP-binding"/>
    <property type="match status" value="1"/>
</dbReference>
<name>A0A6B3N8Y4_9CYAN</name>
<dbReference type="EMBL" id="JAAHFQ010000069">
    <property type="protein sequence ID" value="NER27072.1"/>
    <property type="molecule type" value="Genomic_DNA"/>
</dbReference>
<dbReference type="Gene3D" id="3.30.300.30">
    <property type="match status" value="1"/>
</dbReference>
<evidence type="ECO:0000259" key="5">
    <source>
        <dbReference type="PROSITE" id="PS50075"/>
    </source>
</evidence>
<dbReference type="InterPro" id="IPR025110">
    <property type="entry name" value="AMP-bd_C"/>
</dbReference>
<dbReference type="PROSITE" id="PS50075">
    <property type="entry name" value="CARRIER"/>
    <property type="match status" value="1"/>
</dbReference>
<comment type="caution">
    <text evidence="6">The sequence shown here is derived from an EMBL/GenBank/DDBJ whole genome shotgun (WGS) entry which is preliminary data.</text>
</comment>
<keyword evidence="3" id="KW-0597">Phosphoprotein</keyword>
<dbReference type="Pfam" id="PF00668">
    <property type="entry name" value="Condensation"/>
    <property type="match status" value="1"/>
</dbReference>
<gene>
    <name evidence="6" type="ORF">F6J89_05410</name>
</gene>
<dbReference type="GO" id="GO:0044550">
    <property type="term" value="P:secondary metabolite biosynthetic process"/>
    <property type="evidence" value="ECO:0007669"/>
    <property type="project" value="UniProtKB-ARBA"/>
</dbReference>
<dbReference type="Gene3D" id="1.10.1200.10">
    <property type="entry name" value="ACP-like"/>
    <property type="match status" value="1"/>
</dbReference>